<accession>A0ABY4RG85</accession>
<dbReference type="InterPro" id="IPR017483">
    <property type="entry name" value="CHP03034"/>
</dbReference>
<dbReference type="EMBL" id="CP082904">
    <property type="protein sequence ID" value="UQY46106.1"/>
    <property type="molecule type" value="Genomic_DNA"/>
</dbReference>
<evidence type="ECO:0000313" key="1">
    <source>
        <dbReference type="EMBL" id="UQY46106.1"/>
    </source>
</evidence>
<dbReference type="NCBIfam" id="TIGR03034">
    <property type="entry name" value="YPO3983 family protein"/>
    <property type="match status" value="1"/>
</dbReference>
<name>A0ABY4RG85_9GAMM</name>
<keyword evidence="2" id="KW-1185">Reference proteome</keyword>
<reference evidence="1" key="1">
    <citation type="submission" date="2021-09" db="EMBL/GenBank/DDBJ databases">
        <title>First case of bloodstream infection caused by Mixta hanseatica sp. nov., a member of the Erwiniaceae family.</title>
        <authorList>
            <person name="Both A."/>
            <person name="Huang J."/>
            <person name="Wenzel P."/>
            <person name="Aepfelbacher M."/>
            <person name="Rohde H."/>
            <person name="Christner M."/>
            <person name="Hentschke M."/>
        </authorList>
    </citation>
    <scope>NUCLEOTIDE SEQUENCE</scope>
    <source>
        <strain evidence="1">X22927</strain>
    </source>
</reference>
<gene>
    <name evidence="1" type="ORF">K6958_08645</name>
</gene>
<proteinExistence type="predicted"/>
<dbReference type="Pfam" id="PF11692">
    <property type="entry name" value="DUF3289"/>
    <property type="match status" value="1"/>
</dbReference>
<protein>
    <submittedName>
        <fullName evidence="1">DUF3289 family protein</fullName>
    </submittedName>
</protein>
<evidence type="ECO:0000313" key="2">
    <source>
        <dbReference type="Proteomes" id="UP001056635"/>
    </source>
</evidence>
<sequence length="240" mass="27921">MLDVSTRIDPYTLTEITPFRQLHSRFYGSRGAGAKHSTAECARILFDEMRHLSQAFAIYGPYKDLIEEMITHMQHGEGAPFSSHYLNSALRMHIINDESSENSTRMLLQDTFQLKIDWKNKIYPAADKAELKKVISKGKLPKFDRLQDNINGMGITVHDTWATHITIKSLCIDNDHYRATVNYKIQDHFGLDAHDILNAKFNLFRFFRIWFVLQRYNRFGFRPFITNMDATIEIIGEAIQ</sequence>
<organism evidence="1 2">
    <name type="scientific">Mixta hanseatica</name>
    <dbReference type="NCBI Taxonomy" id="2872648"/>
    <lineage>
        <taxon>Bacteria</taxon>
        <taxon>Pseudomonadati</taxon>
        <taxon>Pseudomonadota</taxon>
        <taxon>Gammaproteobacteria</taxon>
        <taxon>Enterobacterales</taxon>
        <taxon>Erwiniaceae</taxon>
        <taxon>Mixta</taxon>
    </lineage>
</organism>
<dbReference type="Proteomes" id="UP001056635">
    <property type="component" value="Chromosome"/>
</dbReference>